<evidence type="ECO:0000256" key="1">
    <source>
        <dbReference type="SAM" id="Coils"/>
    </source>
</evidence>
<accession>A0ABP7GV20</accession>
<sequence>MKLPLPLLISCLFFCEINAQEYMKVKDTSKINGEQAYILPKAALVVEVQCIATTFSKGTLFDDQNYTDLEIAQYAIRYGVDKIIYKGIKKGDSTSYKIIDDSIKISMKSVPDYSKIFYVNPNKRWYKDQRVSFTYSTDGILSEGESSAENKSFDLVVKGLSGVASIAGSFFMGKSILSKSDPVVYKIPALEEALAKFDLLGTQSNYEIYKDLKNRYQKAYDEVFARYFYKEKKEVKIMKFLYVPSSVKPETIKDSLRTALFAFDKGKITLNKELKNEILAKDGQFGDMGQFGYFLVFERNREQQLNYFTERGEDELGFAYNIPLNVQLKLVKIEEKKASKENKKTEENKKIVDKEKTEAKEKTAVLYYEQVKIPQYGAVGYSKAKNKKLSFQLDPLTGELKRLTIEGKAVSADQVGSIAPVAVDAVKLAKGDSAATKLENEVKELENMKKKRDLIKELEVQ</sequence>
<proteinExistence type="predicted"/>
<dbReference type="RefSeq" id="WP_345145396.1">
    <property type="nucleotide sequence ID" value="NZ_BAABDU010000004.1"/>
</dbReference>
<evidence type="ECO:0000313" key="2">
    <source>
        <dbReference type="EMBL" id="GAA3773179.1"/>
    </source>
</evidence>
<keyword evidence="1" id="KW-0175">Coiled coil</keyword>
<feature type="coiled-coil region" evidence="1">
    <location>
        <begin position="328"/>
        <end position="362"/>
    </location>
</feature>
<feature type="coiled-coil region" evidence="1">
    <location>
        <begin position="428"/>
        <end position="458"/>
    </location>
</feature>
<evidence type="ECO:0000313" key="3">
    <source>
        <dbReference type="Proteomes" id="UP001500748"/>
    </source>
</evidence>
<dbReference type="Proteomes" id="UP001500748">
    <property type="component" value="Unassembled WGS sequence"/>
</dbReference>
<gene>
    <name evidence="2" type="ORF">GCM10022423_29550</name>
</gene>
<dbReference type="EMBL" id="BAABDU010000004">
    <property type="protein sequence ID" value="GAA3773179.1"/>
    <property type="molecule type" value="Genomic_DNA"/>
</dbReference>
<reference evidence="3" key="1">
    <citation type="journal article" date="2019" name="Int. J. Syst. Evol. Microbiol.">
        <title>The Global Catalogue of Microorganisms (GCM) 10K type strain sequencing project: providing services to taxonomists for standard genome sequencing and annotation.</title>
        <authorList>
            <consortium name="The Broad Institute Genomics Platform"/>
            <consortium name="The Broad Institute Genome Sequencing Center for Infectious Disease"/>
            <person name="Wu L."/>
            <person name="Ma J."/>
        </authorList>
    </citation>
    <scope>NUCLEOTIDE SEQUENCE [LARGE SCALE GENOMIC DNA]</scope>
    <source>
        <strain evidence="3">JCM 17337</strain>
    </source>
</reference>
<name>A0ABP7GV20_9FLAO</name>
<comment type="caution">
    <text evidence="2">The sequence shown here is derived from an EMBL/GenBank/DDBJ whole genome shotgun (WGS) entry which is preliminary data.</text>
</comment>
<keyword evidence="3" id="KW-1185">Reference proteome</keyword>
<protein>
    <submittedName>
        <fullName evidence="2">Uncharacterized protein</fullName>
    </submittedName>
</protein>
<organism evidence="2 3">
    <name type="scientific">Flavobacterium ginsengiterrae</name>
    <dbReference type="NCBI Taxonomy" id="871695"/>
    <lineage>
        <taxon>Bacteria</taxon>
        <taxon>Pseudomonadati</taxon>
        <taxon>Bacteroidota</taxon>
        <taxon>Flavobacteriia</taxon>
        <taxon>Flavobacteriales</taxon>
        <taxon>Flavobacteriaceae</taxon>
        <taxon>Flavobacterium</taxon>
    </lineage>
</organism>